<dbReference type="InterPro" id="IPR008920">
    <property type="entry name" value="TF_FadR/GntR_C"/>
</dbReference>
<dbReference type="PROSITE" id="PS50949">
    <property type="entry name" value="HTH_GNTR"/>
    <property type="match status" value="1"/>
</dbReference>
<evidence type="ECO:0000256" key="3">
    <source>
        <dbReference type="ARBA" id="ARBA00023163"/>
    </source>
</evidence>
<dbReference type="InterPro" id="IPR036388">
    <property type="entry name" value="WH-like_DNA-bd_sf"/>
</dbReference>
<evidence type="ECO:0000256" key="1">
    <source>
        <dbReference type="ARBA" id="ARBA00023015"/>
    </source>
</evidence>
<sequence length="218" mass="24267">MSPLPITPIAHATMHEHVYKRLCDLLLDGSIAPGQMVTINGLAESFGVSAMPIREALKRLTAANALTVVSGRTIGVPNLDADRIRDMRRVRLLLEPAAARWAAERIDDAFITDLAEALSELEKAAADMDRARFVRSNHRFHFTIYRHANSETALSAIEMLWLRVGPSFHLLRKENQYRYSNMMHQAAFEAFKLGDADAAAKAIQNDIEDGMDSLLALL</sequence>
<geneLocation type="plasmid" evidence="5">
    <name>unnamed</name>
</geneLocation>
<reference evidence="5 6" key="1">
    <citation type="submission" date="2022-02" db="EMBL/GenBank/DDBJ databases">
        <title>Shinella B3.7 sp. nov., isolated from Sediment (Zhairuo Island).</title>
        <authorList>
            <person name="Chen G."/>
        </authorList>
    </citation>
    <scope>NUCLEOTIDE SEQUENCE [LARGE SCALE GENOMIC DNA]</scope>
    <source>
        <strain evidence="5 6">B3.7</strain>
        <plasmid evidence="5">unnamed</plasmid>
    </source>
</reference>
<keyword evidence="1" id="KW-0805">Transcription regulation</keyword>
<dbReference type="Pfam" id="PF07729">
    <property type="entry name" value="FCD"/>
    <property type="match status" value="1"/>
</dbReference>
<feature type="domain" description="HTH gntR-type" evidence="4">
    <location>
        <begin position="12"/>
        <end position="79"/>
    </location>
</feature>
<evidence type="ECO:0000259" key="4">
    <source>
        <dbReference type="PROSITE" id="PS50949"/>
    </source>
</evidence>
<dbReference type="Gene3D" id="1.10.10.10">
    <property type="entry name" value="Winged helix-like DNA-binding domain superfamily/Winged helix DNA-binding domain"/>
    <property type="match status" value="1"/>
</dbReference>
<comment type="caution">
    <text evidence="5">The sequence shown here is derived from an EMBL/GenBank/DDBJ whole genome shotgun (WGS) entry which is preliminary data.</text>
</comment>
<dbReference type="InterPro" id="IPR000524">
    <property type="entry name" value="Tscrpt_reg_HTH_GntR"/>
</dbReference>
<dbReference type="InterPro" id="IPR011711">
    <property type="entry name" value="GntR_C"/>
</dbReference>
<evidence type="ECO:0000313" key="5">
    <source>
        <dbReference type="EMBL" id="MCJ8150749.1"/>
    </source>
</evidence>
<dbReference type="Gene3D" id="1.20.120.530">
    <property type="entry name" value="GntR ligand-binding domain-like"/>
    <property type="match status" value="1"/>
</dbReference>
<keyword evidence="2" id="KW-0238">DNA-binding</keyword>
<dbReference type="RefSeq" id="WP_241602655.1">
    <property type="nucleotide sequence ID" value="NZ_JAKVIN010000007.1"/>
</dbReference>
<dbReference type="SMART" id="SM00345">
    <property type="entry name" value="HTH_GNTR"/>
    <property type="match status" value="1"/>
</dbReference>
<dbReference type="SUPFAM" id="SSF46785">
    <property type="entry name" value="Winged helix' DNA-binding domain"/>
    <property type="match status" value="1"/>
</dbReference>
<gene>
    <name evidence="5" type="ORF">MKI86_16490</name>
</gene>
<keyword evidence="6" id="KW-1185">Reference proteome</keyword>
<dbReference type="Pfam" id="PF00392">
    <property type="entry name" value="GntR"/>
    <property type="match status" value="1"/>
</dbReference>
<dbReference type="EMBL" id="JAKVIN010000007">
    <property type="protein sequence ID" value="MCJ8150749.1"/>
    <property type="molecule type" value="Genomic_DNA"/>
</dbReference>
<dbReference type="SUPFAM" id="SSF48008">
    <property type="entry name" value="GntR ligand-binding domain-like"/>
    <property type="match status" value="1"/>
</dbReference>
<dbReference type="Proteomes" id="UP001201844">
    <property type="component" value="Unassembled WGS sequence"/>
</dbReference>
<keyword evidence="5" id="KW-0614">Plasmid</keyword>
<evidence type="ECO:0000313" key="6">
    <source>
        <dbReference type="Proteomes" id="UP001201844"/>
    </source>
</evidence>
<organism evidence="5 6">
    <name type="scientific">Shinella sedimenti</name>
    <dbReference type="NCBI Taxonomy" id="2919913"/>
    <lineage>
        <taxon>Bacteria</taxon>
        <taxon>Pseudomonadati</taxon>
        <taxon>Pseudomonadota</taxon>
        <taxon>Alphaproteobacteria</taxon>
        <taxon>Hyphomicrobiales</taxon>
        <taxon>Rhizobiaceae</taxon>
        <taxon>Shinella</taxon>
    </lineage>
</organism>
<dbReference type="SMART" id="SM00895">
    <property type="entry name" value="FCD"/>
    <property type="match status" value="1"/>
</dbReference>
<protein>
    <submittedName>
        <fullName evidence="5">GntR family transcriptional regulator</fullName>
    </submittedName>
</protein>
<dbReference type="PANTHER" id="PTHR43537:SF39">
    <property type="entry name" value="HTH-TYPE TRANSCRIPTIONAL REGULATOR MCBR"/>
    <property type="match status" value="1"/>
</dbReference>
<dbReference type="InterPro" id="IPR036390">
    <property type="entry name" value="WH_DNA-bd_sf"/>
</dbReference>
<accession>A0ABT0CQ58</accession>
<keyword evidence="3" id="KW-0804">Transcription</keyword>
<name>A0ABT0CQ58_9HYPH</name>
<proteinExistence type="predicted"/>
<evidence type="ECO:0000256" key="2">
    <source>
        <dbReference type="ARBA" id="ARBA00023125"/>
    </source>
</evidence>
<dbReference type="PANTHER" id="PTHR43537">
    <property type="entry name" value="TRANSCRIPTIONAL REGULATOR, GNTR FAMILY"/>
    <property type="match status" value="1"/>
</dbReference>